<gene>
    <name evidence="1" type="ORF">SAMN04489759_1286</name>
</gene>
<dbReference type="RefSeq" id="WP_093744248.1">
    <property type="nucleotide sequence ID" value="NZ_FNBP01000028.1"/>
</dbReference>
<dbReference type="STRING" id="218672.SAMN04489759_1286"/>
<dbReference type="OrthoDB" id="7866512at2"/>
<evidence type="ECO:0000313" key="1">
    <source>
        <dbReference type="EMBL" id="SDH12715.1"/>
    </source>
</evidence>
<dbReference type="EMBL" id="FNBP01000028">
    <property type="protein sequence ID" value="SDH12715.1"/>
    <property type="molecule type" value="Genomic_DNA"/>
</dbReference>
<organism evidence="1 2">
    <name type="scientific">Sulfitobacter delicatus</name>
    <dbReference type="NCBI Taxonomy" id="218672"/>
    <lineage>
        <taxon>Bacteria</taxon>
        <taxon>Pseudomonadati</taxon>
        <taxon>Pseudomonadota</taxon>
        <taxon>Alphaproteobacteria</taxon>
        <taxon>Rhodobacterales</taxon>
        <taxon>Roseobacteraceae</taxon>
        <taxon>Sulfitobacter</taxon>
    </lineage>
</organism>
<name>A0A1G7ZVM2_9RHOB</name>
<proteinExistence type="predicted"/>
<dbReference type="Proteomes" id="UP000199399">
    <property type="component" value="Unassembled WGS sequence"/>
</dbReference>
<keyword evidence="2" id="KW-1185">Reference proteome</keyword>
<sequence length="66" mass="7426">MMQSIYLRAYLAGYAGRHIPRSIRRVFAGSALHRAWLLGSMGFFEQDGIRYGPAHPYGIGTEPERA</sequence>
<accession>A0A1G7ZVM2</accession>
<reference evidence="2" key="1">
    <citation type="submission" date="2016-10" db="EMBL/GenBank/DDBJ databases">
        <authorList>
            <person name="Varghese N."/>
            <person name="Submissions S."/>
        </authorList>
    </citation>
    <scope>NUCLEOTIDE SEQUENCE [LARGE SCALE GENOMIC DNA]</scope>
    <source>
        <strain evidence="2">DSM 16477</strain>
    </source>
</reference>
<evidence type="ECO:0000313" key="2">
    <source>
        <dbReference type="Proteomes" id="UP000199399"/>
    </source>
</evidence>
<protein>
    <submittedName>
        <fullName evidence="1">Uncharacterized protein</fullName>
    </submittedName>
</protein>
<dbReference type="AlphaFoldDB" id="A0A1G7ZVM2"/>